<evidence type="ECO:0000256" key="2">
    <source>
        <dbReference type="ARBA" id="ARBA00023239"/>
    </source>
</evidence>
<sequence length="194" mass="20197">MSEALRLTEHDGIAVLALDNPPVNGLSIDVRKGLLHHLSVGLVDDDIIGFVITGSGRMFSAGADIREFDQASLEPHLSNVVTAIEDSPKPVVAAIHGIAAGGGLEVALGCHYRLASPNTRVGLPEVTLGIVPGAGGTQRLPRLVGAQRALELITAGTLISVDKAHAIGLVDEIVPEDLVDASICFVRRLVEQGT</sequence>
<evidence type="ECO:0000313" key="4">
    <source>
        <dbReference type="EMBL" id="SVE59207.1"/>
    </source>
</evidence>
<keyword evidence="3" id="KW-0511">Multifunctional enzyme</keyword>
<dbReference type="PROSITE" id="PS00166">
    <property type="entry name" value="ENOYL_COA_HYDRATASE"/>
    <property type="match status" value="1"/>
</dbReference>
<organism evidence="4">
    <name type="scientific">marine metagenome</name>
    <dbReference type="NCBI Taxonomy" id="408172"/>
    <lineage>
        <taxon>unclassified sequences</taxon>
        <taxon>metagenomes</taxon>
        <taxon>ecological metagenomes</taxon>
    </lineage>
</organism>
<dbReference type="PANTHER" id="PTHR23309">
    <property type="entry name" value="3-HYDROXYACYL-COA DEHYROGENASE"/>
    <property type="match status" value="1"/>
</dbReference>
<gene>
    <name evidence="4" type="ORF">METZ01_LOCUS512061</name>
</gene>
<dbReference type="SUPFAM" id="SSF52096">
    <property type="entry name" value="ClpP/crotonase"/>
    <property type="match status" value="1"/>
</dbReference>
<protein>
    <recommendedName>
        <fullName evidence="5">3-hydroxyacyl-CoA dehydrogenase NAD binding domain-containing protein</fullName>
    </recommendedName>
</protein>
<accession>A0A383EQS4</accession>
<evidence type="ECO:0000256" key="1">
    <source>
        <dbReference type="ARBA" id="ARBA00023235"/>
    </source>
</evidence>
<proteinExistence type="predicted"/>
<feature type="non-terminal residue" evidence="4">
    <location>
        <position position="194"/>
    </location>
</feature>
<dbReference type="GO" id="GO:0016829">
    <property type="term" value="F:lyase activity"/>
    <property type="evidence" value="ECO:0007669"/>
    <property type="project" value="UniProtKB-KW"/>
</dbReference>
<keyword evidence="2" id="KW-0456">Lyase</keyword>
<evidence type="ECO:0008006" key="5">
    <source>
        <dbReference type="Google" id="ProtNLM"/>
    </source>
</evidence>
<dbReference type="InterPro" id="IPR029045">
    <property type="entry name" value="ClpP/crotonase-like_dom_sf"/>
</dbReference>
<dbReference type="CDD" id="cd06558">
    <property type="entry name" value="crotonase-like"/>
    <property type="match status" value="1"/>
</dbReference>
<reference evidence="4" key="1">
    <citation type="submission" date="2018-05" db="EMBL/GenBank/DDBJ databases">
        <authorList>
            <person name="Lanie J.A."/>
            <person name="Ng W.-L."/>
            <person name="Kazmierczak K.M."/>
            <person name="Andrzejewski T.M."/>
            <person name="Davidsen T.M."/>
            <person name="Wayne K.J."/>
            <person name="Tettelin H."/>
            <person name="Glass J.I."/>
            <person name="Rusch D."/>
            <person name="Podicherti R."/>
            <person name="Tsui H.-C.T."/>
            <person name="Winkler M.E."/>
        </authorList>
    </citation>
    <scope>NUCLEOTIDE SEQUENCE</scope>
</reference>
<dbReference type="Gene3D" id="3.90.226.10">
    <property type="entry name" value="2-enoyl-CoA Hydratase, Chain A, domain 1"/>
    <property type="match status" value="1"/>
</dbReference>
<dbReference type="GO" id="GO:0016853">
    <property type="term" value="F:isomerase activity"/>
    <property type="evidence" value="ECO:0007669"/>
    <property type="project" value="UniProtKB-KW"/>
</dbReference>
<evidence type="ECO:0000256" key="3">
    <source>
        <dbReference type="ARBA" id="ARBA00023268"/>
    </source>
</evidence>
<dbReference type="AlphaFoldDB" id="A0A383EQS4"/>
<keyword evidence="1" id="KW-0413">Isomerase</keyword>
<dbReference type="EMBL" id="UINC01228052">
    <property type="protein sequence ID" value="SVE59207.1"/>
    <property type="molecule type" value="Genomic_DNA"/>
</dbReference>
<dbReference type="Pfam" id="PF00378">
    <property type="entry name" value="ECH_1"/>
    <property type="match status" value="1"/>
</dbReference>
<dbReference type="InterPro" id="IPR001753">
    <property type="entry name" value="Enoyl-CoA_hydra/iso"/>
</dbReference>
<dbReference type="InterPro" id="IPR018376">
    <property type="entry name" value="Enoyl-CoA_hyd/isom_CS"/>
</dbReference>
<name>A0A383EQS4_9ZZZZ</name>